<keyword evidence="2" id="KW-1133">Transmembrane helix</keyword>
<gene>
    <name evidence="3" type="ORF">KSU1_D0688</name>
</gene>
<evidence type="ECO:0000256" key="1">
    <source>
        <dbReference type="SAM" id="MobiDB-lite"/>
    </source>
</evidence>
<dbReference type="eggNOG" id="ENOG502ZUCH">
    <property type="taxonomic scope" value="Bacteria"/>
</dbReference>
<accession>I3IQK2</accession>
<dbReference type="AlphaFoldDB" id="I3IQK2"/>
<dbReference type="Proteomes" id="UP000002985">
    <property type="component" value="Unassembled WGS sequence"/>
</dbReference>
<dbReference type="STRING" id="247490.KSU1_D0688"/>
<proteinExistence type="predicted"/>
<feature type="compositionally biased region" description="Acidic residues" evidence="1">
    <location>
        <begin position="119"/>
        <end position="129"/>
    </location>
</feature>
<dbReference type="OrthoDB" id="277555at2"/>
<reference evidence="3 4" key="1">
    <citation type="journal article" date="2012" name="FEBS Lett.">
        <title>Anammox organism KSU-1 expresses a NirK-type copper-containing nitrite reductase instead of a NirS-type with cytochrome cd1.</title>
        <authorList>
            <person name="Hira D."/>
            <person name="Toh H."/>
            <person name="Migita C.T."/>
            <person name="Okubo H."/>
            <person name="Nishiyama T."/>
            <person name="Hattori M."/>
            <person name="Furukawa K."/>
            <person name="Fujii T."/>
        </authorList>
    </citation>
    <scope>NUCLEOTIDE SEQUENCE [LARGE SCALE GENOMIC DNA]</scope>
</reference>
<feature type="region of interest" description="Disordered" evidence="1">
    <location>
        <begin position="115"/>
        <end position="138"/>
    </location>
</feature>
<evidence type="ECO:0000313" key="4">
    <source>
        <dbReference type="Proteomes" id="UP000002985"/>
    </source>
</evidence>
<keyword evidence="2" id="KW-0812">Transmembrane</keyword>
<keyword evidence="2" id="KW-0472">Membrane</keyword>
<feature type="transmembrane region" description="Helical" evidence="2">
    <location>
        <begin position="27"/>
        <end position="52"/>
    </location>
</feature>
<evidence type="ECO:0008006" key="5">
    <source>
        <dbReference type="Google" id="ProtNLM"/>
    </source>
</evidence>
<dbReference type="EMBL" id="BAFH01000004">
    <property type="protein sequence ID" value="GAB63997.1"/>
    <property type="molecule type" value="Genomic_DNA"/>
</dbReference>
<name>I3IQK2_9BACT</name>
<sequence>MKFIHMNTKSVWVVIEIFKKKIKQWKYYLPIINLSLFVSVAVLAILCVWLVYRPTEDVVRSEKYKEGPPVNKNMLPSLVTNAKEINYYEHILSSNPFSPNRAAWVSSEIQKDSKQEVYKEEEDDDEEEERIGQTVVSQQKPRGTPAKIVLQGILILGNTKKALIENPNKVANKKPFIFVEEGDEIAEYKVKNIESNLIKLDWYGEEQTVVMRPGMKE</sequence>
<protein>
    <recommendedName>
        <fullName evidence="5">Type II secretion system protein GspC N-terminal domain-containing protein</fullName>
    </recommendedName>
</protein>
<comment type="caution">
    <text evidence="3">The sequence shown here is derived from an EMBL/GenBank/DDBJ whole genome shotgun (WGS) entry which is preliminary data.</text>
</comment>
<evidence type="ECO:0000313" key="3">
    <source>
        <dbReference type="EMBL" id="GAB63997.1"/>
    </source>
</evidence>
<keyword evidence="4" id="KW-1185">Reference proteome</keyword>
<organism evidence="3 4">
    <name type="scientific">Candidatus Jettenia caeni</name>
    <dbReference type="NCBI Taxonomy" id="247490"/>
    <lineage>
        <taxon>Bacteria</taxon>
        <taxon>Pseudomonadati</taxon>
        <taxon>Planctomycetota</taxon>
        <taxon>Candidatus Brocadiia</taxon>
        <taxon>Candidatus Brocadiales</taxon>
        <taxon>Candidatus Brocadiaceae</taxon>
        <taxon>Candidatus Jettenia</taxon>
    </lineage>
</organism>
<evidence type="ECO:0000256" key="2">
    <source>
        <dbReference type="SAM" id="Phobius"/>
    </source>
</evidence>